<dbReference type="GO" id="GO:0016787">
    <property type="term" value="F:hydrolase activity"/>
    <property type="evidence" value="ECO:0007669"/>
    <property type="project" value="UniProtKB-KW"/>
</dbReference>
<dbReference type="PANTHER" id="PTHR42951">
    <property type="entry name" value="METALLO-BETA-LACTAMASE DOMAIN-CONTAINING"/>
    <property type="match status" value="1"/>
</dbReference>
<name>A0A0K6IR24_9PROT</name>
<keyword evidence="3" id="KW-1185">Reference proteome</keyword>
<reference evidence="3" key="1">
    <citation type="submission" date="2015-08" db="EMBL/GenBank/DDBJ databases">
        <authorList>
            <person name="Babu N.S."/>
            <person name="Beckwith C.J."/>
            <person name="Beseler K.G."/>
            <person name="Brison A."/>
            <person name="Carone J.V."/>
            <person name="Caskin T.P."/>
            <person name="Diamond M."/>
            <person name="Durham M.E."/>
            <person name="Foxe J.M."/>
            <person name="Go M."/>
            <person name="Henderson B.A."/>
            <person name="Jones I.B."/>
            <person name="McGettigan J.A."/>
            <person name="Micheletti S.J."/>
            <person name="Nasrallah M.E."/>
            <person name="Ortiz D."/>
            <person name="Piller C.R."/>
            <person name="Privatt S.R."/>
            <person name="Schneider S.L."/>
            <person name="Sharp S."/>
            <person name="Smith T.C."/>
            <person name="Stanton J.D."/>
            <person name="Ullery H.E."/>
            <person name="Wilson R.J."/>
            <person name="Serrano M.G."/>
            <person name="Buck G."/>
            <person name="Lee V."/>
            <person name="Wang Y."/>
            <person name="Carvalho R."/>
            <person name="Voegtly L."/>
            <person name="Shi R."/>
            <person name="Duckworth R."/>
            <person name="Johnson A."/>
            <person name="Loviza R."/>
            <person name="Walstead R."/>
            <person name="Shah Z."/>
            <person name="Kiflezghi M."/>
            <person name="Wade K."/>
            <person name="Ball S.L."/>
            <person name="Bradley K.W."/>
            <person name="Asai D.J."/>
            <person name="Bowman C.A."/>
            <person name="Russell D.A."/>
            <person name="Pope W.H."/>
            <person name="Jacobs-Sera D."/>
            <person name="Hendrix R.W."/>
            <person name="Hatfull G.F."/>
        </authorList>
    </citation>
    <scope>NUCLEOTIDE SEQUENCE [LARGE SCALE GENOMIC DNA]</scope>
    <source>
        <strain evidence="3">JCM 19170</strain>
    </source>
</reference>
<feature type="domain" description="Metallo-beta-lactamase" evidence="1">
    <location>
        <begin position="23"/>
        <end position="228"/>
    </location>
</feature>
<evidence type="ECO:0000259" key="1">
    <source>
        <dbReference type="SMART" id="SM00849"/>
    </source>
</evidence>
<dbReference type="Pfam" id="PF00753">
    <property type="entry name" value="Lactamase_B"/>
    <property type="match status" value="1"/>
</dbReference>
<dbReference type="InterPro" id="IPR001279">
    <property type="entry name" value="Metallo-B-lactamas"/>
</dbReference>
<dbReference type="CDD" id="cd07726">
    <property type="entry name" value="ST1585-like_MBL-fold"/>
    <property type="match status" value="1"/>
</dbReference>
<dbReference type="PANTHER" id="PTHR42951:SF22">
    <property type="entry name" value="METALLO BETA-LACTAMASE SUPERFAMILY LIPOPROTEIN"/>
    <property type="match status" value="1"/>
</dbReference>
<dbReference type="Proteomes" id="UP000182108">
    <property type="component" value="Unassembled WGS sequence"/>
</dbReference>
<keyword evidence="2" id="KW-0378">Hydrolase</keyword>
<dbReference type="AlphaFoldDB" id="A0A0K6IR24"/>
<accession>A0A0K6IR24</accession>
<dbReference type="SMART" id="SM00849">
    <property type="entry name" value="Lactamase_B"/>
    <property type="match status" value="1"/>
</dbReference>
<dbReference type="InterPro" id="IPR050855">
    <property type="entry name" value="NDM-1-like"/>
</dbReference>
<dbReference type="SUPFAM" id="SSF56281">
    <property type="entry name" value="Metallo-hydrolase/oxidoreductase"/>
    <property type="match status" value="1"/>
</dbReference>
<dbReference type="EMBL" id="CYHH01000002">
    <property type="protein sequence ID" value="CUB05762.1"/>
    <property type="molecule type" value="Genomic_DNA"/>
</dbReference>
<gene>
    <name evidence="2" type="ORF">Ga0061068_102126</name>
</gene>
<protein>
    <submittedName>
        <fullName evidence="2">Glyoxylase or a related metal-dependent hydrolase, beta-lactamase superfamily II</fullName>
    </submittedName>
</protein>
<dbReference type="InterPro" id="IPR036866">
    <property type="entry name" value="RibonucZ/Hydroxyglut_hydro"/>
</dbReference>
<proteinExistence type="predicted"/>
<evidence type="ECO:0000313" key="2">
    <source>
        <dbReference type="EMBL" id="CUB05762.1"/>
    </source>
</evidence>
<dbReference type="Gene3D" id="3.60.15.10">
    <property type="entry name" value="Ribonuclease Z/Hydroxyacylglutathione hydrolase-like"/>
    <property type="match status" value="1"/>
</dbReference>
<sequence>MDYVIAHEDGVLTVDTGYLRPGLAAVHLIVQDGRAAVVDTGVNASVPRVLEALAASHVPPQAVDYVLLTHVHLDHAGGTGHLMAALPNARLVVHPRGARHMIDPSRLWQAAAAVYGEAETYAMYGHLVPVPPERVIAVEDGQTFHLGTRPLTIWHSPGHARHHVVIHDPAAGAVFTGDTFGISYRELDVAGRASVIPTTTPSEFEPEALHASIERILAAGPTAAYLTHFGRVRELERLAADLHRLIDAYVEVARAARGEGVTRHLEILGGLDALMQEEAERQGWPLRGEALTEFLRMDMELNAQGLGVWLDRQKRANAG</sequence>
<organism evidence="2 3">
    <name type="scientific">Tepidiphilus thermophilus</name>
    <dbReference type="NCBI Taxonomy" id="876478"/>
    <lineage>
        <taxon>Bacteria</taxon>
        <taxon>Pseudomonadati</taxon>
        <taxon>Pseudomonadota</taxon>
        <taxon>Hydrogenophilia</taxon>
        <taxon>Hydrogenophilales</taxon>
        <taxon>Hydrogenophilaceae</taxon>
        <taxon>Tepidiphilus</taxon>
    </lineage>
</organism>
<dbReference type="OrthoDB" id="5289787at2"/>
<evidence type="ECO:0000313" key="3">
    <source>
        <dbReference type="Proteomes" id="UP000182108"/>
    </source>
</evidence>
<dbReference type="RefSeq" id="WP_055422848.1">
    <property type="nucleotide sequence ID" value="NZ_CYHH01000002.1"/>
</dbReference>
<dbReference type="InterPro" id="IPR037482">
    <property type="entry name" value="ST1585_MBL-fold"/>
</dbReference>